<evidence type="ECO:0000259" key="12">
    <source>
        <dbReference type="Pfam" id="PF02784"/>
    </source>
</evidence>
<feature type="modified residue" description="N6-(pyridoxal phosphate)lysine" evidence="11">
    <location>
        <position position="63"/>
    </location>
</feature>
<dbReference type="PRINTS" id="PR01182">
    <property type="entry name" value="ORNDCRBXLASE"/>
</dbReference>
<evidence type="ECO:0000313" key="13">
    <source>
        <dbReference type="EMBL" id="VDP11980.1"/>
    </source>
</evidence>
<dbReference type="OrthoDB" id="5034579at2759"/>
<evidence type="ECO:0000256" key="4">
    <source>
        <dbReference type="ARBA" id="ARBA00023115"/>
    </source>
</evidence>
<dbReference type="FunFam" id="3.20.20.10:FF:000005">
    <property type="entry name" value="Ornithine decarboxylase"/>
    <property type="match status" value="1"/>
</dbReference>
<evidence type="ECO:0000256" key="9">
    <source>
        <dbReference type="ARBA" id="ARBA00046672"/>
    </source>
</evidence>
<keyword evidence="3 11" id="KW-0663">Pyridoxal phosphate</keyword>
<accession>A0A3P8B4C1</accession>
<dbReference type="InterPro" id="IPR000183">
    <property type="entry name" value="Orn/DAP/Arg_de-COase"/>
</dbReference>
<dbReference type="SUPFAM" id="SSF50621">
    <property type="entry name" value="Alanine racemase C-terminal domain-like"/>
    <property type="match status" value="1"/>
</dbReference>
<dbReference type="AlphaFoldDB" id="A0A3P8B4C1"/>
<keyword evidence="14" id="KW-1185">Reference proteome</keyword>
<evidence type="ECO:0000256" key="7">
    <source>
        <dbReference type="ARBA" id="ARBA00034138"/>
    </source>
</evidence>
<dbReference type="PROSITE" id="PS00878">
    <property type="entry name" value="ODR_DC_2_1"/>
    <property type="match status" value="1"/>
</dbReference>
<evidence type="ECO:0000256" key="11">
    <source>
        <dbReference type="PIRSR" id="PIRSR600183-50"/>
    </source>
</evidence>
<dbReference type="PANTHER" id="PTHR11482">
    <property type="entry name" value="ARGININE/DIAMINOPIMELATE/ORNITHINE DECARBOXYLASE"/>
    <property type="match status" value="1"/>
</dbReference>
<dbReference type="Gene3D" id="3.20.20.10">
    <property type="entry name" value="Alanine racemase"/>
    <property type="match status" value="1"/>
</dbReference>
<organism evidence="13 14">
    <name type="scientific">Soboliphyme baturini</name>
    <dbReference type="NCBI Taxonomy" id="241478"/>
    <lineage>
        <taxon>Eukaryota</taxon>
        <taxon>Metazoa</taxon>
        <taxon>Ecdysozoa</taxon>
        <taxon>Nematoda</taxon>
        <taxon>Enoplea</taxon>
        <taxon>Dorylaimia</taxon>
        <taxon>Dioctophymatida</taxon>
        <taxon>Dioctophymatoidea</taxon>
        <taxon>Soboliphymatidae</taxon>
        <taxon>Soboliphyme</taxon>
    </lineage>
</organism>
<comment type="function">
    <text evidence="8">Catalyzes the first and rate-limiting step of polyamine biosynthesis that converts ornithine into putrescine, which is the precursor for the polyamines, spermidine and spermine. Polyamines are essential for cell proliferation and are implicated in cellular processes, ranging from DNA replication to apoptosis.</text>
</comment>
<protein>
    <recommendedName>
        <fullName evidence="7">ornithine decarboxylase</fullName>
        <ecNumber evidence="7">4.1.1.17</ecNumber>
    </recommendedName>
</protein>
<comment type="catalytic activity">
    <reaction evidence="10">
        <text>L-ornithine + H(+) = putrescine + CO2</text>
        <dbReference type="Rhea" id="RHEA:22964"/>
        <dbReference type="ChEBI" id="CHEBI:15378"/>
        <dbReference type="ChEBI" id="CHEBI:16526"/>
        <dbReference type="ChEBI" id="CHEBI:46911"/>
        <dbReference type="ChEBI" id="CHEBI:326268"/>
        <dbReference type="EC" id="4.1.1.17"/>
    </reaction>
</comment>
<evidence type="ECO:0000256" key="3">
    <source>
        <dbReference type="ARBA" id="ARBA00022898"/>
    </source>
</evidence>
<gene>
    <name evidence="13" type="ORF">SBAD_LOCUS7126</name>
</gene>
<evidence type="ECO:0000256" key="5">
    <source>
        <dbReference type="ARBA" id="ARBA00023239"/>
    </source>
</evidence>
<comment type="subunit">
    <text evidence="9">Homodimer. Only the dimer is catalytically active, as the active sites are constructed of residues from both monomers.</text>
</comment>
<name>A0A3P8B4C1_9BILA</name>
<dbReference type="InterPro" id="IPR009006">
    <property type="entry name" value="Ala_racemase/Decarboxylase_C"/>
</dbReference>
<evidence type="ECO:0000256" key="8">
    <source>
        <dbReference type="ARBA" id="ARBA00037173"/>
    </source>
</evidence>
<dbReference type="InterPro" id="IPR002433">
    <property type="entry name" value="Orn_de-COase"/>
</dbReference>
<dbReference type="InterPro" id="IPR022644">
    <property type="entry name" value="De-COase2_N"/>
</dbReference>
<evidence type="ECO:0000313" key="14">
    <source>
        <dbReference type="Proteomes" id="UP000270296"/>
    </source>
</evidence>
<comment type="cofactor">
    <cofactor evidence="1 11">
        <name>pyridoxal 5'-phosphate</name>
        <dbReference type="ChEBI" id="CHEBI:597326"/>
    </cofactor>
</comment>
<feature type="domain" description="Orn/DAP/Arg decarboxylase 2 N-terminal" evidence="12">
    <location>
        <begin position="40"/>
        <end position="276"/>
    </location>
</feature>
<dbReference type="PANTHER" id="PTHR11482:SF6">
    <property type="entry name" value="ORNITHINE DECARBOXYLASE 1-RELATED"/>
    <property type="match status" value="1"/>
</dbReference>
<dbReference type="SUPFAM" id="SSF51419">
    <property type="entry name" value="PLP-binding barrel"/>
    <property type="match status" value="1"/>
</dbReference>
<sequence length="403" mass="44726">MGENTRDRNIAQTDLNGDQDYDLCRCSEGHDEPFYTFDIGHVLRQHSLWLKYMPRFQPYYAVKCNSHKLLLTVLEMLGCNFDCASKNEIERVMSLGVPADRIIYANPCKTANYIRHAAACRVEKMTFDNEEELYKVKKLFPDATLVLRIAVSDPTAVCPLNLKFGSEPSQGAPALLRLAAALELKVAGISFHVGSGCRDPVAYAVAIEHAKNLFDYGRTLGHPMHILDIGGGFPGHDNPDVVAFETIAEIVNKNLDIHFASDSNLTLIAEPGRFYAESSFTLYCSVIASTRVSADRITKNESNSSEVGYMYYINDGVYGSFNCILYDHCQPSGKPSLDYCWTSIWGPTCDSLDLVVSKCKMAPLNEGDWLVFGNMGAYTFAAGSEFNGFPRPTMIVVCSEEDL</sequence>
<dbReference type="GO" id="GO:0004586">
    <property type="term" value="F:ornithine decarboxylase activity"/>
    <property type="evidence" value="ECO:0007669"/>
    <property type="project" value="UniProtKB-EC"/>
</dbReference>
<dbReference type="Pfam" id="PF02784">
    <property type="entry name" value="Orn_Arg_deC_N"/>
    <property type="match status" value="1"/>
</dbReference>
<dbReference type="Gene3D" id="2.40.37.10">
    <property type="entry name" value="Lyase, Ornithine Decarboxylase, Chain A, domain 1"/>
    <property type="match status" value="1"/>
</dbReference>
<reference evidence="13 14" key="1">
    <citation type="submission" date="2018-11" db="EMBL/GenBank/DDBJ databases">
        <authorList>
            <consortium name="Pathogen Informatics"/>
        </authorList>
    </citation>
    <scope>NUCLEOTIDE SEQUENCE [LARGE SCALE GENOMIC DNA]</scope>
</reference>
<dbReference type="InterPro" id="IPR022653">
    <property type="entry name" value="De-COase2_pyr-phos_BS"/>
</dbReference>
<dbReference type="GO" id="GO:0005737">
    <property type="term" value="C:cytoplasm"/>
    <property type="evidence" value="ECO:0007669"/>
    <property type="project" value="TreeGrafter"/>
</dbReference>
<dbReference type="GO" id="GO:0033387">
    <property type="term" value="P:putrescine biosynthetic process from arginine, via ornithine"/>
    <property type="evidence" value="ECO:0007669"/>
    <property type="project" value="TreeGrafter"/>
</dbReference>
<comment type="similarity">
    <text evidence="2">Belongs to the Orn/Lys/Arg decarboxylase class-II family.</text>
</comment>
<keyword evidence="5" id="KW-0456">Lyase</keyword>
<keyword evidence="4" id="KW-0620">Polyamine biosynthesis</keyword>
<evidence type="ECO:0000256" key="10">
    <source>
        <dbReference type="ARBA" id="ARBA00049127"/>
    </source>
</evidence>
<dbReference type="Proteomes" id="UP000270296">
    <property type="component" value="Unassembled WGS sequence"/>
</dbReference>
<dbReference type="PRINTS" id="PR01179">
    <property type="entry name" value="ODADCRBXLASE"/>
</dbReference>
<evidence type="ECO:0000256" key="1">
    <source>
        <dbReference type="ARBA" id="ARBA00001933"/>
    </source>
</evidence>
<dbReference type="InterPro" id="IPR029066">
    <property type="entry name" value="PLP-binding_barrel"/>
</dbReference>
<evidence type="ECO:0000256" key="2">
    <source>
        <dbReference type="ARBA" id="ARBA00008872"/>
    </source>
</evidence>
<dbReference type="EMBL" id="UZAM01010343">
    <property type="protein sequence ID" value="VDP11980.1"/>
    <property type="molecule type" value="Genomic_DNA"/>
</dbReference>
<evidence type="ECO:0000256" key="6">
    <source>
        <dbReference type="ARBA" id="ARBA00034115"/>
    </source>
</evidence>
<comment type="pathway">
    <text evidence="6">Amine and polyamine biosynthesis; putrescine biosynthesis via L-ornithine pathway; putrescine from L-ornithine: step 1/1.</text>
</comment>
<dbReference type="EC" id="4.1.1.17" evidence="7"/>
<dbReference type="CDD" id="cd00622">
    <property type="entry name" value="PLPDE_III_ODC"/>
    <property type="match status" value="1"/>
</dbReference>
<proteinExistence type="inferred from homology"/>
<feature type="active site" description="Proton donor" evidence="11">
    <location>
        <position position="349"/>
    </location>
</feature>